<dbReference type="RefSeq" id="WP_243576754.1">
    <property type="nucleotide sequence ID" value="NZ_CP094529.1"/>
</dbReference>
<reference evidence="1 2" key="1">
    <citation type="submission" date="2022-03" db="EMBL/GenBank/DDBJ databases">
        <title>Chryseobacterium sp. isolated from the Andong Sikhe.</title>
        <authorList>
            <person name="Won M."/>
            <person name="Kim S.-J."/>
            <person name="Kwon S.-W."/>
        </authorList>
    </citation>
    <scope>NUCLEOTIDE SEQUENCE [LARGE SCALE GENOMIC DNA]</scope>
    <source>
        <strain evidence="1 2">ADR-1</strain>
    </source>
</reference>
<proteinExistence type="predicted"/>
<dbReference type="PROSITE" id="PS51257">
    <property type="entry name" value="PROKAR_LIPOPROTEIN"/>
    <property type="match status" value="1"/>
</dbReference>
<gene>
    <name evidence="1" type="ORF">MTP08_01475</name>
</gene>
<keyword evidence="2" id="KW-1185">Reference proteome</keyword>
<evidence type="ECO:0008006" key="3">
    <source>
        <dbReference type="Google" id="ProtNLM"/>
    </source>
</evidence>
<evidence type="ECO:0000313" key="1">
    <source>
        <dbReference type="EMBL" id="UOE38478.1"/>
    </source>
</evidence>
<organism evidence="1 2">
    <name type="scientific">Chryseobacterium oryzae</name>
    <dbReference type="NCBI Taxonomy" id="2929799"/>
    <lineage>
        <taxon>Bacteria</taxon>
        <taxon>Pseudomonadati</taxon>
        <taxon>Bacteroidota</taxon>
        <taxon>Flavobacteriia</taxon>
        <taxon>Flavobacteriales</taxon>
        <taxon>Weeksellaceae</taxon>
        <taxon>Chryseobacterium group</taxon>
        <taxon>Chryseobacterium</taxon>
    </lineage>
</organism>
<dbReference type="Proteomes" id="UP000831068">
    <property type="component" value="Chromosome"/>
</dbReference>
<accession>A0ABY4BH31</accession>
<protein>
    <recommendedName>
        <fullName evidence="3">Lipoprotein</fullName>
    </recommendedName>
</protein>
<evidence type="ECO:0000313" key="2">
    <source>
        <dbReference type="Proteomes" id="UP000831068"/>
    </source>
</evidence>
<name>A0ABY4BH31_9FLAO</name>
<dbReference type="EMBL" id="CP094529">
    <property type="protein sequence ID" value="UOE38478.1"/>
    <property type="molecule type" value="Genomic_DNA"/>
</dbReference>
<sequence>MKKVINISMIALFTITFVSCKKEGNKAVIKKDNSQETVLADNGEVDSTVGYNTDIKGNKSIKTDYVYQATDGSPVKVIFDYNPDDRNVSIRSNNKTFILKKAEAKPNETVYEKEDMKATVKGDSLVIRQGDNVIQLVKTRL</sequence>